<evidence type="ECO:0000313" key="3">
    <source>
        <dbReference type="EMBL" id="QCG68624.1"/>
    </source>
</evidence>
<gene>
    <name evidence="2" type="ORF">E4167_00020</name>
    <name evidence="3" type="ORF">E4167_33355</name>
</gene>
<dbReference type="Proteomes" id="UP000298274">
    <property type="component" value="Chromosome"/>
</dbReference>
<dbReference type="AlphaFoldDB" id="A0A4P7YB79"/>
<dbReference type="RefSeq" id="WP_141122914.1">
    <property type="nucleotide sequence ID" value="NZ_CP039631.3"/>
</dbReference>
<protein>
    <submittedName>
        <fullName evidence="3">Uncharacterized protein</fullName>
    </submittedName>
</protein>
<sequence length="105" mass="11077">MKALLTISTALVFSVSSTVFAQGYPVKTLQASAVICFDFSDWRDMVAASIDQDLAAASRLVSSGACRVVPDSTRVAYIDKAAGNFGSIIQMPSGKTAFTSDAFLK</sequence>
<evidence type="ECO:0000256" key="1">
    <source>
        <dbReference type="SAM" id="SignalP"/>
    </source>
</evidence>
<feature type="signal peptide" evidence="1">
    <location>
        <begin position="1"/>
        <end position="21"/>
    </location>
</feature>
<organism evidence="3 4">
    <name type="scientific">Pseudomonas veronii</name>
    <dbReference type="NCBI Taxonomy" id="76761"/>
    <lineage>
        <taxon>Bacteria</taxon>
        <taxon>Pseudomonadati</taxon>
        <taxon>Pseudomonadota</taxon>
        <taxon>Gammaproteobacteria</taxon>
        <taxon>Pseudomonadales</taxon>
        <taxon>Pseudomonadaceae</taxon>
        <taxon>Pseudomonas</taxon>
    </lineage>
</organism>
<reference evidence="3" key="2">
    <citation type="submission" date="2020-01" db="EMBL/GenBank/DDBJ databases">
        <title>Complete genome sequence of Pseudomonas veronii strain PVy, a versatile degrader capable of using multiple contaminants as sole carbon sources.</title>
        <authorList>
            <person name="Lopez-Echartea E."/>
            <person name="Ridl J."/>
            <person name="Pajer P."/>
            <person name="Strejcek M."/>
            <person name="Suman J."/>
            <person name="Uhlik O."/>
        </authorList>
    </citation>
    <scope>NUCLEOTIDE SEQUENCE</scope>
    <source>
        <strain evidence="3 4">Pvy</strain>
    </source>
</reference>
<dbReference type="EMBL" id="CP039631">
    <property type="protein sequence ID" value="QCG64252.1"/>
    <property type="molecule type" value="Genomic_DNA"/>
</dbReference>
<evidence type="ECO:0000313" key="2">
    <source>
        <dbReference type="EMBL" id="QCG64252.1"/>
    </source>
</evidence>
<proteinExistence type="predicted"/>
<name>A0A4P7YB79_PSEVE</name>
<dbReference type="EMBL" id="CP039631">
    <property type="protein sequence ID" value="QCG68624.1"/>
    <property type="molecule type" value="Genomic_DNA"/>
</dbReference>
<evidence type="ECO:0000313" key="4">
    <source>
        <dbReference type="Proteomes" id="UP000298274"/>
    </source>
</evidence>
<keyword evidence="1" id="KW-0732">Signal</keyword>
<reference evidence="4" key="1">
    <citation type="submission" date="2019-04" db="EMBL/GenBank/DDBJ databases">
        <title>Complete genome sequence of Pseudomonas veronii strain PVy, a versatile degrader capable of using multiple contaminants as sole carbon sources.</title>
        <authorList>
            <person name="Lopez-Echartea E."/>
            <person name="Ridl J."/>
            <person name="Pajer P."/>
            <person name="Strejcek M."/>
            <person name="Suman J."/>
            <person name="Uhlik O."/>
        </authorList>
    </citation>
    <scope>NUCLEOTIDE SEQUENCE [LARGE SCALE GENOMIC DNA]</scope>
    <source>
        <strain evidence="4">Pvy</strain>
    </source>
</reference>
<accession>A0A4P7YB79</accession>
<feature type="chain" id="PRO_5036356683" evidence="1">
    <location>
        <begin position="22"/>
        <end position="105"/>
    </location>
</feature>